<name>A0A8B6C5J9_MYTGA</name>
<keyword evidence="2" id="KW-1185">Reference proteome</keyword>
<dbReference type="OrthoDB" id="6775482at2759"/>
<dbReference type="Proteomes" id="UP000596742">
    <property type="component" value="Unassembled WGS sequence"/>
</dbReference>
<sequence length="132" mass="15019">MCGSSWTRQMERLKTAYCTCIGGYNEEPTMDFSSLQNFDPRSVDQRASYNLERIQATARDLKKISPNLQALDILGDPNDHVEEVNNIDLNCDNLKVHKRVMDQLNNNDDIGSISDTLKYSSGDIDLIEMNTR</sequence>
<evidence type="ECO:0000313" key="1">
    <source>
        <dbReference type="EMBL" id="VDI00294.1"/>
    </source>
</evidence>
<accession>A0A8B6C5J9</accession>
<evidence type="ECO:0000313" key="2">
    <source>
        <dbReference type="Proteomes" id="UP000596742"/>
    </source>
</evidence>
<organism evidence="1 2">
    <name type="scientific">Mytilus galloprovincialis</name>
    <name type="common">Mediterranean mussel</name>
    <dbReference type="NCBI Taxonomy" id="29158"/>
    <lineage>
        <taxon>Eukaryota</taxon>
        <taxon>Metazoa</taxon>
        <taxon>Spiralia</taxon>
        <taxon>Lophotrochozoa</taxon>
        <taxon>Mollusca</taxon>
        <taxon>Bivalvia</taxon>
        <taxon>Autobranchia</taxon>
        <taxon>Pteriomorphia</taxon>
        <taxon>Mytilida</taxon>
        <taxon>Mytiloidea</taxon>
        <taxon>Mytilidae</taxon>
        <taxon>Mytilinae</taxon>
        <taxon>Mytilus</taxon>
    </lineage>
</organism>
<protein>
    <submittedName>
        <fullName evidence="1">Uncharacterized protein</fullName>
    </submittedName>
</protein>
<comment type="caution">
    <text evidence="1">The sequence shown here is derived from an EMBL/GenBank/DDBJ whole genome shotgun (WGS) entry which is preliminary data.</text>
</comment>
<reference evidence="1" key="1">
    <citation type="submission" date="2018-11" db="EMBL/GenBank/DDBJ databases">
        <authorList>
            <person name="Alioto T."/>
            <person name="Alioto T."/>
        </authorList>
    </citation>
    <scope>NUCLEOTIDE SEQUENCE</scope>
</reference>
<dbReference type="AlphaFoldDB" id="A0A8B6C5J9"/>
<gene>
    <name evidence="1" type="ORF">MGAL_10B078042</name>
</gene>
<proteinExistence type="predicted"/>
<dbReference type="EMBL" id="UYJE01001226">
    <property type="protein sequence ID" value="VDI00294.1"/>
    <property type="molecule type" value="Genomic_DNA"/>
</dbReference>